<evidence type="ECO:0000313" key="1">
    <source>
        <dbReference type="EMBL" id="TWU15948.1"/>
    </source>
</evidence>
<accession>A0A5C6BV62</accession>
<name>A0A5C6BV62_9BACT</name>
<sequence>MRFLEGLFTADVTVDAAASAATTYDATEVTIRIFDPNDSDGKHFIDTLVTVTALCSVPGDFSKGCYAAMLELPDGTFRVIAASCDPMIPDFSPASEE</sequence>
<dbReference type="Proteomes" id="UP000319908">
    <property type="component" value="Unassembled WGS sequence"/>
</dbReference>
<proteinExistence type="predicted"/>
<dbReference type="RefSeq" id="WP_146407699.1">
    <property type="nucleotide sequence ID" value="NZ_SJPU01000002.1"/>
</dbReference>
<gene>
    <name evidence="1" type="ORF">Poly21_31520</name>
</gene>
<comment type="caution">
    <text evidence="1">The sequence shown here is derived from an EMBL/GenBank/DDBJ whole genome shotgun (WGS) entry which is preliminary data.</text>
</comment>
<protein>
    <submittedName>
        <fullName evidence="1">Uncharacterized protein</fullName>
    </submittedName>
</protein>
<reference evidence="1 2" key="1">
    <citation type="journal article" date="2020" name="Antonie Van Leeuwenhoek">
        <title>Rhodopirellula heiligendammensis sp. nov., Rhodopirellula pilleata sp. nov., and Rhodopirellula solitaria sp. nov. isolated from natural or artificial marine surfaces in Northern Germany and California, USA, and emended description of the genus Rhodopirellula.</title>
        <authorList>
            <person name="Kallscheuer N."/>
            <person name="Wiegand S."/>
            <person name="Jogler M."/>
            <person name="Boedeker C."/>
            <person name="Peeters S.H."/>
            <person name="Rast P."/>
            <person name="Heuer A."/>
            <person name="Jetten M.S.M."/>
            <person name="Rohde M."/>
            <person name="Jogler C."/>
        </authorList>
    </citation>
    <scope>NUCLEOTIDE SEQUENCE [LARGE SCALE GENOMIC DNA]</scope>
    <source>
        <strain evidence="1 2">Poly21</strain>
    </source>
</reference>
<keyword evidence="2" id="KW-1185">Reference proteome</keyword>
<dbReference type="EMBL" id="SJPU01000002">
    <property type="protein sequence ID" value="TWU15948.1"/>
    <property type="molecule type" value="Genomic_DNA"/>
</dbReference>
<organism evidence="1 2">
    <name type="scientific">Allorhodopirellula heiligendammensis</name>
    <dbReference type="NCBI Taxonomy" id="2714739"/>
    <lineage>
        <taxon>Bacteria</taxon>
        <taxon>Pseudomonadati</taxon>
        <taxon>Planctomycetota</taxon>
        <taxon>Planctomycetia</taxon>
        <taxon>Pirellulales</taxon>
        <taxon>Pirellulaceae</taxon>
        <taxon>Allorhodopirellula</taxon>
    </lineage>
</organism>
<evidence type="ECO:0000313" key="2">
    <source>
        <dbReference type="Proteomes" id="UP000319908"/>
    </source>
</evidence>
<dbReference type="AlphaFoldDB" id="A0A5C6BV62"/>